<feature type="region of interest" description="Disordered" evidence="1">
    <location>
        <begin position="488"/>
        <end position="508"/>
    </location>
</feature>
<proteinExistence type="predicted"/>
<comment type="caution">
    <text evidence="3">The sequence shown here is derived from an EMBL/GenBank/DDBJ whole genome shotgun (WGS) entry which is preliminary data.</text>
</comment>
<evidence type="ECO:0000259" key="2">
    <source>
        <dbReference type="Pfam" id="PF00884"/>
    </source>
</evidence>
<dbReference type="PANTHER" id="PTHR43751:SF3">
    <property type="entry name" value="SULFATASE N-TERMINAL DOMAIN-CONTAINING PROTEIN"/>
    <property type="match status" value="1"/>
</dbReference>
<dbReference type="EMBL" id="WNME01000017">
    <property type="protein sequence ID" value="MUB65648.1"/>
    <property type="molecule type" value="Genomic_DNA"/>
</dbReference>
<reference evidence="3 4" key="1">
    <citation type="submission" date="2019-09" db="EMBL/GenBank/DDBJ databases">
        <title>Draft genome sequencing of Hungatella hathewayi 123Y-2.</title>
        <authorList>
            <person name="Lv Q."/>
            <person name="Li S."/>
        </authorList>
    </citation>
    <scope>NUCLEOTIDE SEQUENCE [LARGE SCALE GENOMIC DNA]</scope>
    <source>
        <strain evidence="3 4">123Y-2</strain>
    </source>
</reference>
<dbReference type="Proteomes" id="UP000434223">
    <property type="component" value="Unassembled WGS sequence"/>
</dbReference>
<organism evidence="3 4">
    <name type="scientific">Hungatella hathewayi</name>
    <dbReference type="NCBI Taxonomy" id="154046"/>
    <lineage>
        <taxon>Bacteria</taxon>
        <taxon>Bacillati</taxon>
        <taxon>Bacillota</taxon>
        <taxon>Clostridia</taxon>
        <taxon>Lachnospirales</taxon>
        <taxon>Lachnospiraceae</taxon>
        <taxon>Hungatella</taxon>
    </lineage>
</organism>
<dbReference type="Gene3D" id="3.40.720.10">
    <property type="entry name" value="Alkaline Phosphatase, subunit A"/>
    <property type="match status" value="1"/>
</dbReference>
<dbReference type="AlphaFoldDB" id="A0AAW9WMP0"/>
<protein>
    <submittedName>
        <fullName evidence="3">Sulfatase-like hydrolase/transferase</fullName>
    </submittedName>
</protein>
<dbReference type="InterPro" id="IPR052701">
    <property type="entry name" value="GAG_Ulvan_Degrading_Sulfatases"/>
</dbReference>
<dbReference type="InterPro" id="IPR017850">
    <property type="entry name" value="Alkaline_phosphatase_core_sf"/>
</dbReference>
<dbReference type="PANTHER" id="PTHR43751">
    <property type="entry name" value="SULFATASE"/>
    <property type="match status" value="1"/>
</dbReference>
<name>A0AAW9WMP0_9FIRM</name>
<dbReference type="Pfam" id="PF00884">
    <property type="entry name" value="Sulfatase"/>
    <property type="match status" value="1"/>
</dbReference>
<dbReference type="InterPro" id="IPR000917">
    <property type="entry name" value="Sulfatase_N"/>
</dbReference>
<evidence type="ECO:0000313" key="3">
    <source>
        <dbReference type="EMBL" id="MUB65648.1"/>
    </source>
</evidence>
<dbReference type="SUPFAM" id="SSF53649">
    <property type="entry name" value="Alkaline phosphatase-like"/>
    <property type="match status" value="1"/>
</dbReference>
<keyword evidence="3" id="KW-0378">Hydrolase</keyword>
<gene>
    <name evidence="3" type="ORF">GNE07_21730</name>
</gene>
<feature type="domain" description="Sulfatase N-terminal" evidence="2">
    <location>
        <begin position="3"/>
        <end position="335"/>
    </location>
</feature>
<dbReference type="CDD" id="cd16148">
    <property type="entry name" value="sulfatase_like"/>
    <property type="match status" value="1"/>
</dbReference>
<dbReference type="GO" id="GO:0016787">
    <property type="term" value="F:hydrolase activity"/>
    <property type="evidence" value="ECO:0007669"/>
    <property type="project" value="UniProtKB-KW"/>
</dbReference>
<dbReference type="RefSeq" id="WP_055651572.1">
    <property type="nucleotide sequence ID" value="NZ_CZAZ01000030.1"/>
</dbReference>
<sequence length="508" mass="58210">MKVILFDIDTLRADHMGCYGYGRNTTPVMDQIAKEGVCFERYYCPNAPCLPSRASMVTGLYGIHSGIVGHGGTAADLRLQGETRSFTDQVSENGLFMQFKRAGFHTVSFSSFAERHSAWWFLSGLDEYYNPGLRGGESAEMVTPKVIEWLERNREKDDWFLHVHYWDPHTPYRTPEGEKSRFQDEPLPDDWITDQIFCEHLRHIGPHGANEINMWNDETFSRWPKHPGSLKTKDEAKHFIDLYDDSVKFTDDNIGLITSWLKEHGLYGEDLAIIITADHGEDLGEFGVYGEHGMADEPVCHIPLIIKWPGAEGGRRVSGLYDNTDLLPTVKDLLGTETSGDYRYDGASFKEALFGGRDGGKPYAVLTQCAHVCQRSVRFDHYLYIRTIHGGYHLLPEEMVFDLDSDPHQLYNLVKERPELCDRGARMILDWTDRMMKQSDSDQDPLWTVMREGGPEHCRGRLESYMERLKETGRAYGIPLLEKQYSSEWKHRKEEEKTDESNTAAEKG</sequence>
<accession>A0AAW9WMP0</accession>
<evidence type="ECO:0000256" key="1">
    <source>
        <dbReference type="SAM" id="MobiDB-lite"/>
    </source>
</evidence>
<evidence type="ECO:0000313" key="4">
    <source>
        <dbReference type="Proteomes" id="UP000434223"/>
    </source>
</evidence>